<comment type="caution">
    <text evidence="1">The sequence shown here is derived from an EMBL/GenBank/DDBJ whole genome shotgun (WGS) entry which is preliminary data.</text>
</comment>
<keyword evidence="2" id="KW-1185">Reference proteome</keyword>
<gene>
    <name evidence="1" type="ORF">EHQ59_14110</name>
</gene>
<protein>
    <submittedName>
        <fullName evidence="1">Channel protein TolC</fullName>
    </submittedName>
</protein>
<reference evidence="1" key="1">
    <citation type="journal article" date="2019" name="PLoS Negl. Trop. Dis.">
        <title>Revisiting the worldwide diversity of Leptospira species in the environment.</title>
        <authorList>
            <person name="Vincent A.T."/>
            <person name="Schiettekatte O."/>
            <person name="Bourhy P."/>
            <person name="Veyrier F.J."/>
            <person name="Picardeau M."/>
        </authorList>
    </citation>
    <scope>NUCLEOTIDE SEQUENCE [LARGE SCALE GENOMIC DNA]</scope>
    <source>
        <strain evidence="1">201702454</strain>
    </source>
</reference>
<dbReference type="EMBL" id="RQGG01000038">
    <property type="protein sequence ID" value="TGL49759.1"/>
    <property type="molecule type" value="Genomic_DNA"/>
</dbReference>
<evidence type="ECO:0000313" key="1">
    <source>
        <dbReference type="EMBL" id="TGL49759.1"/>
    </source>
</evidence>
<sequence>SASIIELQTVDRRLRDVMRNEIQNRYDLIQLRLQIGLLLGDTMKFLAN</sequence>
<feature type="non-terminal residue" evidence="1">
    <location>
        <position position="1"/>
    </location>
</feature>
<dbReference type="Proteomes" id="UP000297609">
    <property type="component" value="Unassembled WGS sequence"/>
</dbReference>
<accession>A0A4R9JQJ3</accession>
<evidence type="ECO:0000313" key="2">
    <source>
        <dbReference type="Proteomes" id="UP000297609"/>
    </source>
</evidence>
<dbReference type="AlphaFoldDB" id="A0A4R9JQJ3"/>
<organism evidence="1 2">
    <name type="scientific">Leptospira kemamanensis</name>
    <dbReference type="NCBI Taxonomy" id="2484942"/>
    <lineage>
        <taxon>Bacteria</taxon>
        <taxon>Pseudomonadati</taxon>
        <taxon>Spirochaetota</taxon>
        <taxon>Spirochaetia</taxon>
        <taxon>Leptospirales</taxon>
        <taxon>Leptospiraceae</taxon>
        <taxon>Leptospira</taxon>
    </lineage>
</organism>
<name>A0A4R9JQJ3_9LEPT</name>
<proteinExistence type="predicted"/>